<accession>A0ABQ5JYK5</accession>
<sequence length="743" mass="84007">MMPNENEPGLCGIIDPVCESVAYPCVSSSFISKGDRLRVPALPNLVPINLDVKRGSGNFTMACTERDFYLFCEGKRSLYYFWFSVVFVEPSTVDKIHICGDGTSLQPKDLQFVFTTASGEKIERKTEISKMRGWEWHEISVNCENVVQCHVSHISTWGGKDHSYIGAIRFYSIGEFVARQNKQSPINPFESKTSTFYNPILADETARLEELKKEIGRKIKLLEMKKVEMDELIQKNQKMVSYIEREKKLIAEEREKLAFEKTRRDVSPSISDPDTGVTAISKRKIHIHAPRIMSWSDIEPICRLGFGGFGEVLLVNVKGTDSPAVFKRMLRVGNKEAVKQCKKEFKSQQYLFLNPECFNRIPRPLYIVDLLDSNYSGVFGFLMEFCFGGSVMDFSKEWNSPLQLAALCVGMIECLDDVFTAKPDLVHRDIKPDNFLIRVDPKEKGGECTIVLSDLGLAKMIESFTSSTVMFSSMDYVAKSNGEQPRRIGGTLVYNSSETLQEGLCTQLGDAHSLGMSILAIFSKEPPFSKHPMLQEITDLSLFLTQLVYILDHEGVPSIASLPDFLALKTVFDGAYSVVYDVLLKVYAGLTKPKDERFTVHQARELVAPIKGLLPRIGEGWRCPTIEEVKRRHIIEDGLVGVDLHHRQPRRKKGRVIQHRGKDHTRKAKQEGHFEAREADKPIRMKDNRLLPGGYVKRKHAELQVPVMKAAVDPLDSGVESHADHREHEVIRPPEEQEGCTGV</sequence>
<feature type="compositionally biased region" description="Basic residues" evidence="5">
    <location>
        <begin position="650"/>
        <end position="667"/>
    </location>
</feature>
<dbReference type="InterPro" id="IPR017441">
    <property type="entry name" value="Protein_kinase_ATP_BS"/>
</dbReference>
<comment type="caution">
    <text evidence="7">The sequence shown here is derived from an EMBL/GenBank/DDBJ whole genome shotgun (WGS) entry which is preliminary data.</text>
</comment>
<protein>
    <recommendedName>
        <fullName evidence="6">Protein kinase domain-containing protein</fullName>
    </recommendedName>
</protein>
<dbReference type="InterPro" id="IPR008271">
    <property type="entry name" value="Ser/Thr_kinase_AS"/>
</dbReference>
<feature type="binding site" evidence="3">
    <location>
        <position position="327"/>
    </location>
    <ligand>
        <name>ATP</name>
        <dbReference type="ChEBI" id="CHEBI:30616"/>
    </ligand>
</feature>
<evidence type="ECO:0000256" key="5">
    <source>
        <dbReference type="SAM" id="MobiDB-lite"/>
    </source>
</evidence>
<evidence type="ECO:0000256" key="3">
    <source>
        <dbReference type="PROSITE-ProRule" id="PRU10141"/>
    </source>
</evidence>
<dbReference type="SUPFAM" id="SSF56112">
    <property type="entry name" value="Protein kinase-like (PK-like)"/>
    <property type="match status" value="1"/>
</dbReference>
<dbReference type="InterPro" id="IPR000719">
    <property type="entry name" value="Prot_kinase_dom"/>
</dbReference>
<evidence type="ECO:0000256" key="1">
    <source>
        <dbReference type="ARBA" id="ARBA00022741"/>
    </source>
</evidence>
<feature type="domain" description="Protein kinase" evidence="6">
    <location>
        <begin position="298"/>
        <end position="617"/>
    </location>
</feature>
<feature type="compositionally biased region" description="Basic and acidic residues" evidence="5">
    <location>
        <begin position="719"/>
        <end position="735"/>
    </location>
</feature>
<feature type="coiled-coil region" evidence="4">
    <location>
        <begin position="201"/>
        <end position="263"/>
    </location>
</feature>
<evidence type="ECO:0000256" key="4">
    <source>
        <dbReference type="SAM" id="Coils"/>
    </source>
</evidence>
<proteinExistence type="predicted"/>
<dbReference type="SMART" id="SM00220">
    <property type="entry name" value="S_TKc"/>
    <property type="match status" value="1"/>
</dbReference>
<dbReference type="InterPro" id="IPR053235">
    <property type="entry name" value="Ser_Thr_kinase"/>
</dbReference>
<dbReference type="PROSITE" id="PS00107">
    <property type="entry name" value="PROTEIN_KINASE_ATP"/>
    <property type="match status" value="1"/>
</dbReference>
<dbReference type="Pfam" id="PF00069">
    <property type="entry name" value="Pkinase"/>
    <property type="match status" value="1"/>
</dbReference>
<dbReference type="Proteomes" id="UP001057375">
    <property type="component" value="Unassembled WGS sequence"/>
</dbReference>
<dbReference type="PANTHER" id="PTHR24361">
    <property type="entry name" value="MITOGEN-ACTIVATED KINASE KINASE KINASE"/>
    <property type="match status" value="1"/>
</dbReference>
<dbReference type="PROSITE" id="PS00108">
    <property type="entry name" value="PROTEIN_KINASE_ST"/>
    <property type="match status" value="1"/>
</dbReference>
<evidence type="ECO:0000259" key="6">
    <source>
        <dbReference type="PROSITE" id="PS50011"/>
    </source>
</evidence>
<evidence type="ECO:0000256" key="2">
    <source>
        <dbReference type="ARBA" id="ARBA00022840"/>
    </source>
</evidence>
<evidence type="ECO:0000313" key="8">
    <source>
        <dbReference type="Proteomes" id="UP001057375"/>
    </source>
</evidence>
<dbReference type="InterPro" id="IPR011009">
    <property type="entry name" value="Kinase-like_dom_sf"/>
</dbReference>
<evidence type="ECO:0000313" key="7">
    <source>
        <dbReference type="EMBL" id="GKT22612.1"/>
    </source>
</evidence>
<keyword evidence="1 3" id="KW-0547">Nucleotide-binding</keyword>
<keyword evidence="4" id="KW-0175">Coiled coil</keyword>
<dbReference type="EMBL" id="BQXS01012413">
    <property type="protein sequence ID" value="GKT22612.1"/>
    <property type="molecule type" value="Genomic_DNA"/>
</dbReference>
<name>A0ABQ5JYK5_9EUKA</name>
<feature type="region of interest" description="Disordered" evidence="5">
    <location>
        <begin position="650"/>
        <end position="675"/>
    </location>
</feature>
<dbReference type="Gene3D" id="1.10.510.10">
    <property type="entry name" value="Transferase(Phosphotransferase) domain 1"/>
    <property type="match status" value="1"/>
</dbReference>
<keyword evidence="2 3" id="KW-0067">ATP-binding</keyword>
<dbReference type="PROSITE" id="PS50011">
    <property type="entry name" value="PROTEIN_KINASE_DOM"/>
    <property type="match status" value="1"/>
</dbReference>
<feature type="region of interest" description="Disordered" evidence="5">
    <location>
        <begin position="718"/>
        <end position="743"/>
    </location>
</feature>
<keyword evidence="8" id="KW-1185">Reference proteome</keyword>
<reference evidence="7" key="1">
    <citation type="submission" date="2022-03" db="EMBL/GenBank/DDBJ databases">
        <title>Draft genome sequence of Aduncisulcus paluster, a free-living microaerophilic Fornicata.</title>
        <authorList>
            <person name="Yuyama I."/>
            <person name="Kume K."/>
            <person name="Tamura T."/>
            <person name="Inagaki Y."/>
            <person name="Hashimoto T."/>
        </authorList>
    </citation>
    <scope>NUCLEOTIDE SEQUENCE</scope>
    <source>
        <strain evidence="7">NY0171</strain>
    </source>
</reference>
<gene>
    <name evidence="7" type="ORF">ADUPG1_012173</name>
</gene>
<organism evidence="7 8">
    <name type="scientific">Aduncisulcus paluster</name>
    <dbReference type="NCBI Taxonomy" id="2918883"/>
    <lineage>
        <taxon>Eukaryota</taxon>
        <taxon>Metamonada</taxon>
        <taxon>Carpediemonas-like organisms</taxon>
        <taxon>Aduncisulcus</taxon>
    </lineage>
</organism>
<dbReference type="PANTHER" id="PTHR24361:SF613">
    <property type="entry name" value="NUCLEAR RECEPTOR-BINDING PROTEIN-RELATED"/>
    <property type="match status" value="1"/>
</dbReference>